<protein>
    <submittedName>
        <fullName evidence="2">MFS transporter</fullName>
    </submittedName>
</protein>
<feature type="transmembrane region" description="Helical" evidence="1">
    <location>
        <begin position="226"/>
        <end position="245"/>
    </location>
</feature>
<comment type="caution">
    <text evidence="2">The sequence shown here is derived from an EMBL/GenBank/DDBJ whole genome shotgun (WGS) entry which is preliminary data.</text>
</comment>
<feature type="transmembrane region" description="Helical" evidence="1">
    <location>
        <begin position="197"/>
        <end position="220"/>
    </location>
</feature>
<proteinExistence type="predicted"/>
<name>A0ABP8R390_9ACTN</name>
<evidence type="ECO:0000256" key="1">
    <source>
        <dbReference type="SAM" id="Phobius"/>
    </source>
</evidence>
<dbReference type="Pfam" id="PF07690">
    <property type="entry name" value="MFS_1"/>
    <property type="match status" value="2"/>
</dbReference>
<feature type="transmembrane region" description="Helical" evidence="1">
    <location>
        <begin position="257"/>
        <end position="276"/>
    </location>
</feature>
<feature type="transmembrane region" description="Helical" evidence="1">
    <location>
        <begin position="129"/>
        <end position="151"/>
    </location>
</feature>
<feature type="transmembrane region" description="Helical" evidence="1">
    <location>
        <begin position="315"/>
        <end position="335"/>
    </location>
</feature>
<feature type="transmembrane region" description="Helical" evidence="1">
    <location>
        <begin position="98"/>
        <end position="117"/>
    </location>
</feature>
<dbReference type="Gene3D" id="1.20.1250.20">
    <property type="entry name" value="MFS general substrate transporter like domains"/>
    <property type="match status" value="1"/>
</dbReference>
<reference evidence="3" key="1">
    <citation type="journal article" date="2019" name="Int. J. Syst. Evol. Microbiol.">
        <title>The Global Catalogue of Microorganisms (GCM) 10K type strain sequencing project: providing services to taxonomists for standard genome sequencing and annotation.</title>
        <authorList>
            <consortium name="The Broad Institute Genomics Platform"/>
            <consortium name="The Broad Institute Genome Sequencing Center for Infectious Disease"/>
            <person name="Wu L."/>
            <person name="Ma J."/>
        </authorList>
    </citation>
    <scope>NUCLEOTIDE SEQUENCE [LARGE SCALE GENOMIC DNA]</scope>
    <source>
        <strain evidence="3">JCM 17933</strain>
    </source>
</reference>
<dbReference type="PANTHER" id="PTHR23531:SF1">
    <property type="entry name" value="QUINOLENE RESISTANCE PROTEIN NORA"/>
    <property type="match status" value="1"/>
</dbReference>
<gene>
    <name evidence="2" type="ORF">GCM10023191_089010</name>
</gene>
<dbReference type="EMBL" id="BAABHF010000057">
    <property type="protein sequence ID" value="GAA4517095.1"/>
    <property type="molecule type" value="Genomic_DNA"/>
</dbReference>
<keyword evidence="1" id="KW-1133">Transmembrane helix</keyword>
<feature type="transmembrane region" description="Helical" evidence="1">
    <location>
        <begin position="69"/>
        <end position="86"/>
    </location>
</feature>
<dbReference type="InterPro" id="IPR052714">
    <property type="entry name" value="MFS_Exporter"/>
</dbReference>
<sequence length="389" mass="38880">MPIRRLWAAVLCGYLALGATLQELPGYVTDDMGRGTAAAALAVGTAFAATALVRPFAGRAGDAGLARPVVMAGGALTAAGAAGHLLAPNLAVLLTARLVMGAGEAALFSGALPWVLAGATDDRRGRLTGWFGLSMWGGLSAGPVLAVLIHRLGGADAVWWMVVALPLVSSALVATTRSRQERRPASWHDLLPGGAGLPGLCLGLAAYGYGTLTALLVLYLGDRHIGGQQAGLALFAVPFLLARSAGSPLVDRYGGAAVARIVLLVEAAGLTLLTAAASEPAALAGVAVTGAGLGLVYPCTTTITLGRTGALRPGAAVGTMTSFWDLGILAAGPLGGQIAAHLGYRTAFAAAIAAALGAFATAAALRPRRTLAREKAECAITGSPGRSSL</sequence>
<keyword evidence="1" id="KW-0472">Membrane</keyword>
<organism evidence="2 3">
    <name type="scientific">Actinoallomurus oryzae</name>
    <dbReference type="NCBI Taxonomy" id="502180"/>
    <lineage>
        <taxon>Bacteria</taxon>
        <taxon>Bacillati</taxon>
        <taxon>Actinomycetota</taxon>
        <taxon>Actinomycetes</taxon>
        <taxon>Streptosporangiales</taxon>
        <taxon>Thermomonosporaceae</taxon>
        <taxon>Actinoallomurus</taxon>
    </lineage>
</organism>
<evidence type="ECO:0000313" key="3">
    <source>
        <dbReference type="Proteomes" id="UP001500503"/>
    </source>
</evidence>
<dbReference type="InterPro" id="IPR011701">
    <property type="entry name" value="MFS"/>
</dbReference>
<accession>A0ABP8R390</accession>
<keyword evidence="3" id="KW-1185">Reference proteome</keyword>
<dbReference type="SUPFAM" id="SSF103473">
    <property type="entry name" value="MFS general substrate transporter"/>
    <property type="match status" value="1"/>
</dbReference>
<feature type="transmembrane region" description="Helical" evidence="1">
    <location>
        <begin position="157"/>
        <end position="176"/>
    </location>
</feature>
<feature type="transmembrane region" description="Helical" evidence="1">
    <location>
        <begin position="282"/>
        <end position="303"/>
    </location>
</feature>
<dbReference type="Proteomes" id="UP001500503">
    <property type="component" value="Unassembled WGS sequence"/>
</dbReference>
<evidence type="ECO:0000313" key="2">
    <source>
        <dbReference type="EMBL" id="GAA4517095.1"/>
    </source>
</evidence>
<keyword evidence="1" id="KW-0812">Transmembrane</keyword>
<feature type="transmembrane region" description="Helical" evidence="1">
    <location>
        <begin position="37"/>
        <end position="57"/>
    </location>
</feature>
<feature type="transmembrane region" description="Helical" evidence="1">
    <location>
        <begin position="347"/>
        <end position="365"/>
    </location>
</feature>
<dbReference type="InterPro" id="IPR036259">
    <property type="entry name" value="MFS_trans_sf"/>
</dbReference>
<dbReference type="PANTHER" id="PTHR23531">
    <property type="entry name" value="QUINOLENE RESISTANCE PROTEIN NORA"/>
    <property type="match status" value="1"/>
</dbReference>